<evidence type="ECO:0000256" key="1">
    <source>
        <dbReference type="SAM" id="Phobius"/>
    </source>
</evidence>
<evidence type="ECO:0000313" key="2">
    <source>
        <dbReference type="EMBL" id="PIR04952.1"/>
    </source>
</evidence>
<proteinExistence type="predicted"/>
<feature type="transmembrane region" description="Helical" evidence="1">
    <location>
        <begin position="12"/>
        <end position="35"/>
    </location>
</feature>
<comment type="caution">
    <text evidence="2">The sequence shown here is derived from an EMBL/GenBank/DDBJ whole genome shotgun (WGS) entry which is preliminary data.</text>
</comment>
<reference evidence="2 3" key="1">
    <citation type="submission" date="2017-09" db="EMBL/GenBank/DDBJ databases">
        <title>Depth-based differentiation of microbial function through sediment-hosted aquifers and enrichment of novel symbionts in the deep terrestrial subsurface.</title>
        <authorList>
            <person name="Probst A.J."/>
            <person name="Ladd B."/>
            <person name="Jarett J.K."/>
            <person name="Geller-Mcgrath D.E."/>
            <person name="Sieber C.M."/>
            <person name="Emerson J.B."/>
            <person name="Anantharaman K."/>
            <person name="Thomas B.C."/>
            <person name="Malmstrom R."/>
            <person name="Stieglmeier M."/>
            <person name="Klingl A."/>
            <person name="Woyke T."/>
            <person name="Ryan C.M."/>
            <person name="Banfield J.F."/>
        </authorList>
    </citation>
    <scope>NUCLEOTIDE SEQUENCE [LARGE SCALE GENOMIC DNA]</scope>
    <source>
        <strain evidence="2">CG11_big_fil_rev_8_21_14_0_20_35_14</strain>
    </source>
</reference>
<accession>A0A2H0N7S3</accession>
<dbReference type="AlphaFoldDB" id="A0A2H0N7S3"/>
<protein>
    <submittedName>
        <fullName evidence="2">Uncharacterized protein</fullName>
    </submittedName>
</protein>
<organism evidence="2 3">
    <name type="scientific">Candidatus Liptonbacteria bacterium CG11_big_fil_rev_8_21_14_0_20_35_14</name>
    <dbReference type="NCBI Taxonomy" id="1974634"/>
    <lineage>
        <taxon>Bacteria</taxon>
        <taxon>Candidatus Liptoniibacteriota</taxon>
    </lineage>
</organism>
<gene>
    <name evidence="2" type="ORF">COV57_01690</name>
</gene>
<dbReference type="EMBL" id="PCWO01000026">
    <property type="protein sequence ID" value="PIR04952.1"/>
    <property type="molecule type" value="Genomic_DNA"/>
</dbReference>
<evidence type="ECO:0000313" key="3">
    <source>
        <dbReference type="Proteomes" id="UP000229893"/>
    </source>
</evidence>
<sequence length="102" mass="11344">MAFEIEQEKKKIDFMPILIGLFVVVFVGAAVYYMFFSPTLLITSIVDSSESQLEKSATELNRVRSASSPQSILNNQTFKELRAQVAPLSTSSSGRSNPFQSF</sequence>
<keyword evidence="1" id="KW-0812">Transmembrane</keyword>
<name>A0A2H0N7S3_9BACT</name>
<keyword evidence="1" id="KW-1133">Transmembrane helix</keyword>
<dbReference type="Proteomes" id="UP000229893">
    <property type="component" value="Unassembled WGS sequence"/>
</dbReference>
<keyword evidence="1" id="KW-0472">Membrane</keyword>